<reference evidence="1 2" key="1">
    <citation type="submission" date="2015-10" db="EMBL/GenBank/DDBJ databases">
        <title>Draft genome sequence of Streptomyces corchorusii DSM 40340, type strain for the species Streptomyces corchorusii.</title>
        <authorList>
            <person name="Ruckert C."/>
            <person name="Winkler A."/>
            <person name="Kalinowski J."/>
            <person name="Kampfer P."/>
            <person name="Glaeser S."/>
        </authorList>
    </citation>
    <scope>NUCLEOTIDE SEQUENCE [LARGE SCALE GENOMIC DNA]</scope>
    <source>
        <strain evidence="1 2">DSM 40340</strain>
    </source>
</reference>
<name>A0A101PLW9_STRCK</name>
<organism evidence="1 2">
    <name type="scientific">Streptomyces corchorusii</name>
    <name type="common">Streptomyces chibaensis</name>
    <dbReference type="NCBI Taxonomy" id="1903"/>
    <lineage>
        <taxon>Bacteria</taxon>
        <taxon>Bacillati</taxon>
        <taxon>Actinomycetota</taxon>
        <taxon>Actinomycetes</taxon>
        <taxon>Kitasatosporales</taxon>
        <taxon>Streptomycetaceae</taxon>
        <taxon>Streptomyces</taxon>
    </lineage>
</organism>
<dbReference type="AlphaFoldDB" id="A0A101PLW9"/>
<evidence type="ECO:0000313" key="2">
    <source>
        <dbReference type="Proteomes" id="UP000053398"/>
    </source>
</evidence>
<dbReference type="EMBL" id="LMWP01000083">
    <property type="protein sequence ID" value="KUN13928.1"/>
    <property type="molecule type" value="Genomic_DNA"/>
</dbReference>
<keyword evidence="2" id="KW-1185">Reference proteome</keyword>
<evidence type="ECO:0000313" key="1">
    <source>
        <dbReference type="EMBL" id="KUN13928.1"/>
    </source>
</evidence>
<proteinExistence type="predicted"/>
<dbReference type="Proteomes" id="UP000053398">
    <property type="component" value="Unassembled WGS sequence"/>
</dbReference>
<accession>A0A101PLW9</accession>
<dbReference type="RefSeq" id="WP_059267342.1">
    <property type="nucleotide sequence ID" value="NZ_KQ948391.1"/>
</dbReference>
<sequence length="163" mass="17314">MNAVLRSTLSAARRRPERISAATWLACAALTLVALGISLPHDGADTGDNRVGAGRTCRSALPADQELSCGTYGFGDLRYVCPVPDAPRRCSKTTQVRIRNTGPSTVYVTVIHGPREGERLQGPEREIAPGHTAGLRPGQGDLLFDLTLRGAGPLKTLTVVSVR</sequence>
<comment type="caution">
    <text evidence="1">The sequence shown here is derived from an EMBL/GenBank/DDBJ whole genome shotgun (WGS) entry which is preliminary data.</text>
</comment>
<gene>
    <name evidence="1" type="ORF">AQJ11_44695</name>
</gene>
<protein>
    <submittedName>
        <fullName evidence="1">Uncharacterized protein</fullName>
    </submittedName>
</protein>